<dbReference type="InterPro" id="IPR001810">
    <property type="entry name" value="F-box_dom"/>
</dbReference>
<dbReference type="Pfam" id="PF12937">
    <property type="entry name" value="F-box-like"/>
    <property type="match status" value="1"/>
</dbReference>
<dbReference type="GO" id="GO:0019901">
    <property type="term" value="F:protein kinase binding"/>
    <property type="evidence" value="ECO:0007669"/>
    <property type="project" value="InterPro"/>
</dbReference>
<dbReference type="SUPFAM" id="SSF81383">
    <property type="entry name" value="F-box domain"/>
    <property type="match status" value="1"/>
</dbReference>
<accession>A0A812C4W1</accession>
<dbReference type="GO" id="GO:1903599">
    <property type="term" value="P:positive regulation of autophagy of mitochondrion"/>
    <property type="evidence" value="ECO:0007669"/>
    <property type="project" value="TreeGrafter"/>
</dbReference>
<protein>
    <submittedName>
        <fullName evidence="2">FBXO7</fullName>
    </submittedName>
</protein>
<dbReference type="EMBL" id="CAHIKZ030001187">
    <property type="protein sequence ID" value="CAE1255590.1"/>
    <property type="molecule type" value="Genomic_DNA"/>
</dbReference>
<name>A0A812C4W1_ACAPH</name>
<dbReference type="AlphaFoldDB" id="A0A812C4W1"/>
<dbReference type="SMART" id="SM00256">
    <property type="entry name" value="FBOX"/>
    <property type="match status" value="1"/>
</dbReference>
<reference evidence="2" key="1">
    <citation type="submission" date="2021-01" db="EMBL/GenBank/DDBJ databases">
        <authorList>
            <person name="Li R."/>
            <person name="Bekaert M."/>
        </authorList>
    </citation>
    <scope>NUCLEOTIDE SEQUENCE</scope>
    <source>
        <strain evidence="2">Farmed</strain>
    </source>
</reference>
<evidence type="ECO:0000313" key="2">
    <source>
        <dbReference type="EMBL" id="CAE1255590.1"/>
    </source>
</evidence>
<dbReference type="PANTHER" id="PTHR15537:SF2">
    <property type="entry name" value="F-BOX ONLY PROTEIN 7"/>
    <property type="match status" value="1"/>
</dbReference>
<dbReference type="InterPro" id="IPR036047">
    <property type="entry name" value="F-box-like_dom_sf"/>
</dbReference>
<gene>
    <name evidence="2" type="ORF">SPHA_29687</name>
</gene>
<feature type="domain" description="F-box" evidence="1">
    <location>
        <begin position="305"/>
        <end position="351"/>
    </location>
</feature>
<keyword evidence="3" id="KW-1185">Reference proteome</keyword>
<dbReference type="PROSITE" id="PS50181">
    <property type="entry name" value="FBOX"/>
    <property type="match status" value="1"/>
</dbReference>
<dbReference type="InterPro" id="IPR047118">
    <property type="entry name" value="Fbxo7"/>
</dbReference>
<evidence type="ECO:0000313" key="3">
    <source>
        <dbReference type="Proteomes" id="UP000597762"/>
    </source>
</evidence>
<evidence type="ECO:0000259" key="1">
    <source>
        <dbReference type="PROSITE" id="PS50181"/>
    </source>
</evidence>
<dbReference type="Proteomes" id="UP000597762">
    <property type="component" value="Unassembled WGS sequence"/>
</dbReference>
<dbReference type="Gene3D" id="1.20.1280.50">
    <property type="match status" value="1"/>
</dbReference>
<sequence length="396" mass="45246">MKIRARLGTTTKVVVIEDNVATYVQISEMRLLIQKAFGCLLNQPFKMGLNKTEPFSNEDVTIKECGIVDCDLIYVLPENPIPVFDAKKIKIKEKMESKLKERNMSECPKEASKLRPQGPVDFSSISPYMTKMLFCYESTSNQVPEQLQMLLSSSAAAMSHEIVIVALHQLLLESGFQFATNVIVAESSSPENVPANLSEIFTIQRSHSFYRLFYIHPEAEGVAAMLICIPMLKMLVIQGKLLNFPLPKENPPELIVNSENFVTQLRTDSAALVYKNLRTLSADFKDSVALRLLIEMKIALGIEDNSGFLGLFSEIKLKILKYLDFRSLLAMSLVCKDLYDKSRDASLWRRLFMIHKTVHFPYTISEDWFDNFKILYEHLERQSSCRKFSSYVFTRS</sequence>
<dbReference type="OrthoDB" id="101791at2759"/>
<proteinExistence type="predicted"/>
<dbReference type="PANTHER" id="PTHR15537">
    <property type="entry name" value="F-BOX ONLY PROTEIN 7"/>
    <property type="match status" value="1"/>
</dbReference>
<dbReference type="CDD" id="cd22087">
    <property type="entry name" value="F-box_FBXO7"/>
    <property type="match status" value="1"/>
</dbReference>
<comment type="caution">
    <text evidence="2">The sequence shown here is derived from an EMBL/GenBank/DDBJ whole genome shotgun (WGS) entry which is preliminary data.</text>
</comment>
<dbReference type="Gene3D" id="3.40.1000.30">
    <property type="match status" value="1"/>
</dbReference>
<organism evidence="2 3">
    <name type="scientific">Acanthosepion pharaonis</name>
    <name type="common">Pharaoh cuttlefish</name>
    <name type="synonym">Sepia pharaonis</name>
    <dbReference type="NCBI Taxonomy" id="158019"/>
    <lineage>
        <taxon>Eukaryota</taxon>
        <taxon>Metazoa</taxon>
        <taxon>Spiralia</taxon>
        <taxon>Lophotrochozoa</taxon>
        <taxon>Mollusca</taxon>
        <taxon>Cephalopoda</taxon>
        <taxon>Coleoidea</taxon>
        <taxon>Decapodiformes</taxon>
        <taxon>Sepiida</taxon>
        <taxon>Sepiina</taxon>
        <taxon>Sepiidae</taxon>
        <taxon>Acanthosepion</taxon>
    </lineage>
</organism>